<dbReference type="PANTHER" id="PTHR46042">
    <property type="entry name" value="DIPHTHINE METHYLTRANSFERASE"/>
    <property type="match status" value="1"/>
</dbReference>
<evidence type="ECO:0000256" key="3">
    <source>
        <dbReference type="ARBA" id="ARBA00043952"/>
    </source>
</evidence>
<dbReference type="GO" id="GO:0061685">
    <property type="term" value="F:diphthine methylesterase activity"/>
    <property type="evidence" value="ECO:0007669"/>
    <property type="project" value="TreeGrafter"/>
</dbReference>
<dbReference type="EMBL" id="JAADYS010002401">
    <property type="protein sequence ID" value="KAF4458629.1"/>
    <property type="molecule type" value="Genomic_DNA"/>
</dbReference>
<keyword evidence="1" id="KW-0853">WD repeat</keyword>
<dbReference type="GO" id="GO:0005737">
    <property type="term" value="C:cytoplasm"/>
    <property type="evidence" value="ECO:0007669"/>
    <property type="project" value="TreeGrafter"/>
</dbReference>
<dbReference type="AlphaFoldDB" id="A0A8H4KZR8"/>
<evidence type="ECO:0000313" key="5">
    <source>
        <dbReference type="EMBL" id="KAF4458629.1"/>
    </source>
</evidence>
<keyword evidence="6" id="KW-1185">Reference proteome</keyword>
<dbReference type="SUPFAM" id="SSF50978">
    <property type="entry name" value="WD40 repeat-like"/>
    <property type="match status" value="1"/>
</dbReference>
<dbReference type="PANTHER" id="PTHR46042:SF1">
    <property type="entry name" value="DIPHTHINE METHYLTRANSFERASE"/>
    <property type="match status" value="1"/>
</dbReference>
<accession>A0A8H4KZR8</accession>
<feature type="non-terminal residue" evidence="5">
    <location>
        <position position="1"/>
    </location>
</feature>
<evidence type="ECO:0000256" key="1">
    <source>
        <dbReference type="ARBA" id="ARBA00022574"/>
    </source>
</evidence>
<dbReference type="OrthoDB" id="1930760at2759"/>
<name>A0A8H4KZR8_9HYPO</name>
<gene>
    <name evidence="5" type="ORF">FALBO_14626</name>
</gene>
<dbReference type="Gene3D" id="2.130.10.10">
    <property type="entry name" value="YVTN repeat-like/Quinoprotein amine dehydrogenase"/>
    <property type="match status" value="1"/>
</dbReference>
<dbReference type="GO" id="GO:0017183">
    <property type="term" value="P:protein histidyl modification to diphthamide"/>
    <property type="evidence" value="ECO:0007669"/>
    <property type="project" value="TreeGrafter"/>
</dbReference>
<dbReference type="Proteomes" id="UP000554235">
    <property type="component" value="Unassembled WGS sequence"/>
</dbReference>
<evidence type="ECO:0000256" key="4">
    <source>
        <dbReference type="SAM" id="MobiDB-lite"/>
    </source>
</evidence>
<dbReference type="InterPro" id="IPR036322">
    <property type="entry name" value="WD40_repeat_dom_sf"/>
</dbReference>
<feature type="region of interest" description="Disordered" evidence="4">
    <location>
        <begin position="54"/>
        <end position="75"/>
    </location>
</feature>
<reference evidence="5 6" key="1">
    <citation type="submission" date="2020-01" db="EMBL/GenBank/DDBJ databases">
        <title>Identification and distribution of gene clusters putatively required for synthesis of sphingolipid metabolism inhibitors in phylogenetically diverse species of the filamentous fungus Fusarium.</title>
        <authorList>
            <person name="Kim H.-S."/>
            <person name="Busman M."/>
            <person name="Brown D.W."/>
            <person name="Divon H."/>
            <person name="Uhlig S."/>
            <person name="Proctor R.H."/>
        </authorList>
    </citation>
    <scope>NUCLEOTIDE SEQUENCE [LARGE SCALE GENOMIC DNA]</scope>
    <source>
        <strain evidence="5 6">NRRL 20459</strain>
    </source>
</reference>
<protein>
    <submittedName>
        <fullName evidence="5">WD repeat-containing 85 like</fullName>
    </submittedName>
</protein>
<evidence type="ECO:0000313" key="6">
    <source>
        <dbReference type="Proteomes" id="UP000554235"/>
    </source>
</evidence>
<keyword evidence="2" id="KW-0677">Repeat</keyword>
<comment type="caution">
    <text evidence="5">The sequence shown here is derived from an EMBL/GenBank/DDBJ whole genome shotgun (WGS) entry which is preliminary data.</text>
</comment>
<dbReference type="InterPro" id="IPR015943">
    <property type="entry name" value="WD40/YVTN_repeat-like_dom_sf"/>
</dbReference>
<evidence type="ECO:0000256" key="2">
    <source>
        <dbReference type="ARBA" id="ARBA00022737"/>
    </source>
</evidence>
<organism evidence="5 6">
    <name type="scientific">Fusarium albosuccineum</name>
    <dbReference type="NCBI Taxonomy" id="1237068"/>
    <lineage>
        <taxon>Eukaryota</taxon>
        <taxon>Fungi</taxon>
        <taxon>Dikarya</taxon>
        <taxon>Ascomycota</taxon>
        <taxon>Pezizomycotina</taxon>
        <taxon>Sordariomycetes</taxon>
        <taxon>Hypocreomycetidae</taxon>
        <taxon>Hypocreales</taxon>
        <taxon>Nectriaceae</taxon>
        <taxon>Fusarium</taxon>
        <taxon>Fusarium decemcellulare species complex</taxon>
    </lineage>
</organism>
<sequence length="414" mass="46300">YQLLLTEDKGMMDDSNLVSSKVSLTLDLPPSCIQFCPAHPEYFVVGTYNLQRDEKQEGQDGDEDESSAATKTPQSRNGTLLVFRVDGTELQQVQTVSQPSAVLDIRFHLFEGSRNLLAVVSSTGSLAIFKLDPTRNAASPLEHIVTSRCDDMGEDVLFLQCNWHPEIPDLIGVTTSTGSARLLRFDENSRINDQTTDLNIANSLEAWCIAFSPGTPDSNQDRAQVTAYCGGDDSMLRYTSCIWDLNQEAPCEEPYSPITIKGTHTAGVTAILPLPLRKDNGRLVVTGSYDDHIRVFIIHDPHETFGMKRVELVLEENLGGGVWRLDLVDIHEGPGSTKLRILASCMHAGSKLVELNIKDEKDWTCNILARFEEHKSMNYGSDFVRDERMAERLRCVSTSFYDKLLCLWEYEPKS</sequence>
<dbReference type="InterPro" id="IPR052415">
    <property type="entry name" value="Diphthine_MTase"/>
</dbReference>
<comment type="pathway">
    <text evidence="3">Protein modification.</text>
</comment>
<proteinExistence type="predicted"/>